<proteinExistence type="predicted"/>
<evidence type="ECO:0000313" key="2">
    <source>
        <dbReference type="EMBL" id="EPS43642.1"/>
    </source>
</evidence>
<dbReference type="eggNOG" id="ENOG502SN24">
    <property type="taxonomic scope" value="Eukaryota"/>
</dbReference>
<sequence>MEPQIKTPYYSPNVPEPLPAMNEIEAGELIVDHNGWKVTRVRNFVVKYGDSRTLNLIQGEHMLFVDQATNSKVKVPKVYALYSAIHDSILQNFIIMEYIEGSTLEILWPNLSETEKESIALRLKDYFDQLRKILPPGYYGSIGRQPLLHEIFWTEPTAFINGPFNSEKDLNEAIALKYAQESVSQRDFKSDFYRRSLNNVFKNHPPCFTHGDFQRKNILVKTGQAGIEITMIDWESSGWLPSY</sequence>
<feature type="domain" description="Aminoglycoside phosphotransferase" evidence="1">
    <location>
        <begin position="41"/>
        <end position="239"/>
    </location>
</feature>
<protein>
    <recommendedName>
        <fullName evidence="1">Aminoglycoside phosphotransferase domain-containing protein</fullName>
    </recommendedName>
</protein>
<dbReference type="InterPro" id="IPR011009">
    <property type="entry name" value="Kinase-like_dom_sf"/>
</dbReference>
<name>S8C7D8_DACHA</name>
<dbReference type="HOGENOM" id="CLU_021768_5_1_1"/>
<dbReference type="InterPro" id="IPR051678">
    <property type="entry name" value="AGP_Transferase"/>
</dbReference>
<dbReference type="OrthoDB" id="4177236at2759"/>
<organism evidence="2 3">
    <name type="scientific">Dactylellina haptotyla (strain CBS 200.50)</name>
    <name type="common">Nematode-trapping fungus</name>
    <name type="synonym">Monacrosporium haptotylum</name>
    <dbReference type="NCBI Taxonomy" id="1284197"/>
    <lineage>
        <taxon>Eukaryota</taxon>
        <taxon>Fungi</taxon>
        <taxon>Dikarya</taxon>
        <taxon>Ascomycota</taxon>
        <taxon>Pezizomycotina</taxon>
        <taxon>Orbiliomycetes</taxon>
        <taxon>Orbiliales</taxon>
        <taxon>Orbiliaceae</taxon>
        <taxon>Dactylellina</taxon>
    </lineage>
</organism>
<comment type="caution">
    <text evidence="2">The sequence shown here is derived from an EMBL/GenBank/DDBJ whole genome shotgun (WGS) entry which is preliminary data.</text>
</comment>
<dbReference type="PANTHER" id="PTHR21310:SF48">
    <property type="entry name" value="AMINOGLYCOSIDE PHOSPHOTRANSFERASE DOMAIN-CONTAINING PROTEIN"/>
    <property type="match status" value="1"/>
</dbReference>
<reference evidence="3" key="2">
    <citation type="submission" date="2013-04" db="EMBL/GenBank/DDBJ databases">
        <title>Genomic mechanisms accounting for the adaptation to parasitism in nematode-trapping fungi.</title>
        <authorList>
            <person name="Ahren D.G."/>
        </authorList>
    </citation>
    <scope>NUCLEOTIDE SEQUENCE [LARGE SCALE GENOMIC DNA]</scope>
    <source>
        <strain evidence="3">CBS 200.50</strain>
    </source>
</reference>
<dbReference type="Gene3D" id="3.90.1200.10">
    <property type="match status" value="1"/>
</dbReference>
<dbReference type="PANTHER" id="PTHR21310">
    <property type="entry name" value="AMINOGLYCOSIDE PHOSPHOTRANSFERASE-RELATED-RELATED"/>
    <property type="match status" value="1"/>
</dbReference>
<dbReference type="SUPFAM" id="SSF56112">
    <property type="entry name" value="Protein kinase-like (PK-like)"/>
    <property type="match status" value="1"/>
</dbReference>
<reference evidence="2 3" key="1">
    <citation type="journal article" date="2013" name="PLoS Genet.">
        <title>Genomic mechanisms accounting for the adaptation to parasitism in nematode-trapping fungi.</title>
        <authorList>
            <person name="Meerupati T."/>
            <person name="Andersson K.M."/>
            <person name="Friman E."/>
            <person name="Kumar D."/>
            <person name="Tunlid A."/>
            <person name="Ahren D."/>
        </authorList>
    </citation>
    <scope>NUCLEOTIDE SEQUENCE [LARGE SCALE GENOMIC DNA]</scope>
    <source>
        <strain evidence="2 3">CBS 200.50</strain>
    </source>
</reference>
<dbReference type="STRING" id="1284197.S8C7D8"/>
<keyword evidence="3" id="KW-1185">Reference proteome</keyword>
<dbReference type="Pfam" id="PF01636">
    <property type="entry name" value="APH"/>
    <property type="match status" value="1"/>
</dbReference>
<dbReference type="EMBL" id="AQGS01000071">
    <property type="protein sequence ID" value="EPS43642.1"/>
    <property type="molecule type" value="Genomic_DNA"/>
</dbReference>
<evidence type="ECO:0000313" key="3">
    <source>
        <dbReference type="Proteomes" id="UP000015100"/>
    </source>
</evidence>
<accession>S8C7D8</accession>
<dbReference type="Proteomes" id="UP000015100">
    <property type="component" value="Unassembled WGS sequence"/>
</dbReference>
<dbReference type="OMA" id="HGDCQRK"/>
<evidence type="ECO:0000259" key="1">
    <source>
        <dbReference type="Pfam" id="PF01636"/>
    </source>
</evidence>
<dbReference type="InterPro" id="IPR002575">
    <property type="entry name" value="Aminoglycoside_PTrfase"/>
</dbReference>
<gene>
    <name evidence="2" type="ORF">H072_2356</name>
</gene>
<dbReference type="AlphaFoldDB" id="S8C7D8"/>